<dbReference type="EMBL" id="VXIV02001836">
    <property type="protein sequence ID" value="KAF6029271.1"/>
    <property type="molecule type" value="Genomic_DNA"/>
</dbReference>
<accession>A0A7J7JUE0</accession>
<dbReference type="PANTHER" id="PTHR11545">
    <property type="entry name" value="RIBOSOMAL PROTEIN L13"/>
    <property type="match status" value="1"/>
</dbReference>
<dbReference type="PIRSF" id="PIRSF002181">
    <property type="entry name" value="Ribosomal_L13"/>
    <property type="match status" value="1"/>
</dbReference>
<protein>
    <submittedName>
        <fullName evidence="4">MRPL13</fullName>
    </submittedName>
</protein>
<dbReference type="GO" id="GO:0005762">
    <property type="term" value="C:mitochondrial large ribosomal subunit"/>
    <property type="evidence" value="ECO:0007669"/>
    <property type="project" value="TreeGrafter"/>
</dbReference>
<gene>
    <name evidence="4" type="ORF">EB796_012417</name>
</gene>
<keyword evidence="2" id="KW-0689">Ribosomal protein</keyword>
<dbReference type="InterPro" id="IPR005823">
    <property type="entry name" value="Ribosomal_uL13_bac-type"/>
</dbReference>
<dbReference type="GO" id="GO:0006412">
    <property type="term" value="P:translation"/>
    <property type="evidence" value="ECO:0007669"/>
    <property type="project" value="InterPro"/>
</dbReference>
<keyword evidence="5" id="KW-1185">Reference proteome</keyword>
<dbReference type="SUPFAM" id="SSF52161">
    <property type="entry name" value="Ribosomal protein L13"/>
    <property type="match status" value="1"/>
</dbReference>
<evidence type="ECO:0000256" key="1">
    <source>
        <dbReference type="ARBA" id="ARBA00006227"/>
    </source>
</evidence>
<dbReference type="CDD" id="cd00392">
    <property type="entry name" value="Ribosomal_L13"/>
    <property type="match status" value="1"/>
</dbReference>
<evidence type="ECO:0000256" key="3">
    <source>
        <dbReference type="ARBA" id="ARBA00023274"/>
    </source>
</evidence>
<dbReference type="Gene3D" id="3.90.1180.10">
    <property type="entry name" value="Ribosomal protein L13"/>
    <property type="match status" value="1"/>
</dbReference>
<keyword evidence="3" id="KW-0687">Ribonucleoprotein</keyword>
<proteinExistence type="inferred from homology"/>
<dbReference type="GO" id="GO:0003729">
    <property type="term" value="F:mRNA binding"/>
    <property type="evidence" value="ECO:0007669"/>
    <property type="project" value="TreeGrafter"/>
</dbReference>
<dbReference type="OrthoDB" id="274622at2759"/>
<reference evidence="4" key="1">
    <citation type="submission" date="2020-06" db="EMBL/GenBank/DDBJ databases">
        <title>Draft genome of Bugula neritina, a colonial animal packing powerful symbionts and potential medicines.</title>
        <authorList>
            <person name="Rayko M."/>
        </authorList>
    </citation>
    <scope>NUCLEOTIDE SEQUENCE [LARGE SCALE GENOMIC DNA]</scope>
    <source>
        <strain evidence="4">Kwan_BN1</strain>
    </source>
</reference>
<evidence type="ECO:0000313" key="5">
    <source>
        <dbReference type="Proteomes" id="UP000593567"/>
    </source>
</evidence>
<dbReference type="GO" id="GO:0017148">
    <property type="term" value="P:negative regulation of translation"/>
    <property type="evidence" value="ECO:0007669"/>
    <property type="project" value="TreeGrafter"/>
</dbReference>
<dbReference type="AlphaFoldDB" id="A0A7J7JUE0"/>
<dbReference type="HAMAP" id="MF_01366">
    <property type="entry name" value="Ribosomal_uL13"/>
    <property type="match status" value="1"/>
</dbReference>
<comment type="similarity">
    <text evidence="1">Belongs to the universal ribosomal protein uL13 family.</text>
</comment>
<dbReference type="Pfam" id="PF00572">
    <property type="entry name" value="Ribosomal_L13"/>
    <property type="match status" value="1"/>
</dbReference>
<dbReference type="InterPro" id="IPR036899">
    <property type="entry name" value="Ribosomal_uL13_sf"/>
</dbReference>
<dbReference type="PANTHER" id="PTHR11545:SF2">
    <property type="entry name" value="LARGE RIBOSOMAL SUBUNIT PROTEIN UL13M"/>
    <property type="match status" value="1"/>
</dbReference>
<sequence>MHDRRRVLQWATFARSWWIFDANHQCPFQSANRLCLFLEGKHKPIYHPLSDCGDHVIVINTKHIAMPDRFWRAWRHFHHTQYAGGFQVQRAWQVHREDPTKILKKQIYSTLTGNLLRKGLMARLHLFPEEDVPEGMLRNVSNQIRQVMPVPKTLEDYPIEERESFPRVFEWPEEYVVKDGKEFERQKEYLDEDLSLSKLQ</sequence>
<organism evidence="4 5">
    <name type="scientific">Bugula neritina</name>
    <name type="common">Brown bryozoan</name>
    <name type="synonym">Sertularia neritina</name>
    <dbReference type="NCBI Taxonomy" id="10212"/>
    <lineage>
        <taxon>Eukaryota</taxon>
        <taxon>Metazoa</taxon>
        <taxon>Spiralia</taxon>
        <taxon>Lophotrochozoa</taxon>
        <taxon>Bryozoa</taxon>
        <taxon>Gymnolaemata</taxon>
        <taxon>Cheilostomatida</taxon>
        <taxon>Flustrina</taxon>
        <taxon>Buguloidea</taxon>
        <taxon>Bugulidae</taxon>
        <taxon>Bugula</taxon>
    </lineage>
</organism>
<comment type="caution">
    <text evidence="4">The sequence shown here is derived from an EMBL/GenBank/DDBJ whole genome shotgun (WGS) entry which is preliminary data.</text>
</comment>
<name>A0A7J7JUE0_BUGNE</name>
<dbReference type="FunFam" id="3.90.1180.10:FF:000005">
    <property type="entry name" value="39S ribosomal protein L13, mitochondrial"/>
    <property type="match status" value="1"/>
</dbReference>
<dbReference type="GO" id="GO:0003735">
    <property type="term" value="F:structural constituent of ribosome"/>
    <property type="evidence" value="ECO:0007669"/>
    <property type="project" value="InterPro"/>
</dbReference>
<dbReference type="Proteomes" id="UP000593567">
    <property type="component" value="Unassembled WGS sequence"/>
</dbReference>
<dbReference type="InterPro" id="IPR005822">
    <property type="entry name" value="Ribosomal_uL13"/>
</dbReference>
<evidence type="ECO:0000313" key="4">
    <source>
        <dbReference type="EMBL" id="KAF6029271.1"/>
    </source>
</evidence>
<evidence type="ECO:0000256" key="2">
    <source>
        <dbReference type="ARBA" id="ARBA00022980"/>
    </source>
</evidence>